<dbReference type="EMBL" id="SMKI01000087">
    <property type="protein sequence ID" value="TDC76021.1"/>
    <property type="molecule type" value="Genomic_DNA"/>
</dbReference>
<evidence type="ECO:0008006" key="3">
    <source>
        <dbReference type="Google" id="ProtNLM"/>
    </source>
</evidence>
<dbReference type="Proteomes" id="UP000295345">
    <property type="component" value="Unassembled WGS sequence"/>
</dbReference>
<evidence type="ECO:0000313" key="1">
    <source>
        <dbReference type="EMBL" id="TDC76021.1"/>
    </source>
</evidence>
<protein>
    <recommendedName>
        <fullName evidence="3">Cupin domain-containing protein</fullName>
    </recommendedName>
</protein>
<proteinExistence type="predicted"/>
<name>A0A4R4TEP1_9ACTN</name>
<dbReference type="RefSeq" id="WP_132817738.1">
    <property type="nucleotide sequence ID" value="NZ_SMKI01000087.1"/>
</dbReference>
<dbReference type="OrthoDB" id="8451629at2"/>
<dbReference type="AlphaFoldDB" id="A0A4R4TEP1"/>
<comment type="caution">
    <text evidence="1">The sequence shown here is derived from an EMBL/GenBank/DDBJ whole genome shotgun (WGS) entry which is preliminary data.</text>
</comment>
<organism evidence="1 2">
    <name type="scientific">Streptomyces hainanensis</name>
    <dbReference type="NCBI Taxonomy" id="402648"/>
    <lineage>
        <taxon>Bacteria</taxon>
        <taxon>Bacillati</taxon>
        <taxon>Actinomycetota</taxon>
        <taxon>Actinomycetes</taxon>
        <taxon>Kitasatosporales</taxon>
        <taxon>Streptomycetaceae</taxon>
        <taxon>Streptomyces</taxon>
    </lineage>
</organism>
<accession>A0A4R4TEP1</accession>
<gene>
    <name evidence="1" type="ORF">E1283_10780</name>
</gene>
<dbReference type="InterPro" id="IPR011051">
    <property type="entry name" value="RmlC_Cupin_sf"/>
</dbReference>
<sequence>MATDPAPRVLAEMTDLLRGAPDEPGNILWRLAESGRQLDANVVRLRPDAGVGEHVEPDLDVLLQVIGGGGQLRVGGESRPLSPGSLAWLPRGTGRALAAGPDGLVYVTVHRRRPGATIRTARDEPAGGEPACQPHRVCAECGRLAGEPDARFCAGCGTELPEPA</sequence>
<reference evidence="1 2" key="1">
    <citation type="submission" date="2019-03" db="EMBL/GenBank/DDBJ databases">
        <title>Draft genome sequences of novel Actinobacteria.</title>
        <authorList>
            <person name="Sahin N."/>
            <person name="Ay H."/>
            <person name="Saygin H."/>
        </authorList>
    </citation>
    <scope>NUCLEOTIDE SEQUENCE [LARGE SCALE GENOMIC DNA]</scope>
    <source>
        <strain evidence="1 2">DSM 41900</strain>
    </source>
</reference>
<dbReference type="SUPFAM" id="SSF51182">
    <property type="entry name" value="RmlC-like cupins"/>
    <property type="match status" value="1"/>
</dbReference>
<dbReference type="Gene3D" id="2.60.120.10">
    <property type="entry name" value="Jelly Rolls"/>
    <property type="match status" value="1"/>
</dbReference>
<evidence type="ECO:0000313" key="2">
    <source>
        <dbReference type="Proteomes" id="UP000295345"/>
    </source>
</evidence>
<dbReference type="InterPro" id="IPR014710">
    <property type="entry name" value="RmlC-like_jellyroll"/>
</dbReference>
<keyword evidence="2" id="KW-1185">Reference proteome</keyword>